<protein>
    <recommendedName>
        <fullName evidence="3">Metal-binding protein</fullName>
    </recommendedName>
</protein>
<name>A0ABP7FWB8_9ACTN</name>
<proteinExistence type="predicted"/>
<sequence length="165" mass="17642">MAPHAGDLGVEMARVPQDAEIQLDFRLEAVMDGVLVTGAALARMSAECSRCLDPISDEVEVDFQELFRYPSDDSLGIDAGGGEGDGAGADEDYHLEGDLIDLEQVVRDALILALPLSPLCRGDCPGLCAECGAKLADVEADHSHGDRVDPRWEALRSLSEEFGDQ</sequence>
<accession>A0ABP7FWB8</accession>
<evidence type="ECO:0000313" key="2">
    <source>
        <dbReference type="Proteomes" id="UP001500908"/>
    </source>
</evidence>
<dbReference type="InterPro" id="IPR003772">
    <property type="entry name" value="YceD"/>
</dbReference>
<dbReference type="Proteomes" id="UP001500908">
    <property type="component" value="Unassembled WGS sequence"/>
</dbReference>
<evidence type="ECO:0000313" key="1">
    <source>
        <dbReference type="EMBL" id="GAA3745392.1"/>
    </source>
</evidence>
<dbReference type="Pfam" id="PF02620">
    <property type="entry name" value="YceD"/>
    <property type="match status" value="1"/>
</dbReference>
<dbReference type="PANTHER" id="PTHR34374">
    <property type="entry name" value="LARGE RIBOSOMAL RNA SUBUNIT ACCUMULATION PROTEIN YCED HOMOLOG 1, CHLOROPLASTIC"/>
    <property type="match status" value="1"/>
</dbReference>
<dbReference type="EMBL" id="BAABDD010000010">
    <property type="protein sequence ID" value="GAA3745392.1"/>
    <property type="molecule type" value="Genomic_DNA"/>
</dbReference>
<organism evidence="1 2">
    <name type="scientific">Salinactinospora qingdaonensis</name>
    <dbReference type="NCBI Taxonomy" id="702744"/>
    <lineage>
        <taxon>Bacteria</taxon>
        <taxon>Bacillati</taxon>
        <taxon>Actinomycetota</taxon>
        <taxon>Actinomycetes</taxon>
        <taxon>Streptosporangiales</taxon>
        <taxon>Nocardiopsidaceae</taxon>
        <taxon>Salinactinospora</taxon>
    </lineage>
</organism>
<dbReference type="PANTHER" id="PTHR34374:SF1">
    <property type="entry name" value="LARGE RIBOSOMAL RNA SUBUNIT ACCUMULATION PROTEIN YCED HOMOLOG 1, CHLOROPLASTIC"/>
    <property type="match status" value="1"/>
</dbReference>
<evidence type="ECO:0008006" key="3">
    <source>
        <dbReference type="Google" id="ProtNLM"/>
    </source>
</evidence>
<reference evidence="2" key="1">
    <citation type="journal article" date="2019" name="Int. J. Syst. Evol. Microbiol.">
        <title>The Global Catalogue of Microorganisms (GCM) 10K type strain sequencing project: providing services to taxonomists for standard genome sequencing and annotation.</title>
        <authorList>
            <consortium name="The Broad Institute Genomics Platform"/>
            <consortium name="The Broad Institute Genome Sequencing Center for Infectious Disease"/>
            <person name="Wu L."/>
            <person name="Ma J."/>
        </authorList>
    </citation>
    <scope>NUCLEOTIDE SEQUENCE [LARGE SCALE GENOMIC DNA]</scope>
    <source>
        <strain evidence="2">JCM 17137</strain>
    </source>
</reference>
<keyword evidence="2" id="KW-1185">Reference proteome</keyword>
<comment type="caution">
    <text evidence="1">The sequence shown here is derived from an EMBL/GenBank/DDBJ whole genome shotgun (WGS) entry which is preliminary data.</text>
</comment>
<gene>
    <name evidence="1" type="ORF">GCM10022402_26260</name>
</gene>